<keyword evidence="10" id="KW-0547">Nucleotide-binding</keyword>
<dbReference type="InterPro" id="IPR004358">
    <property type="entry name" value="Sig_transdc_His_kin-like_C"/>
</dbReference>
<reference evidence="11" key="1">
    <citation type="journal article" date="2019" name="Int. J. Syst. Evol. Microbiol.">
        <title>The Global Catalogue of Microorganisms (GCM) 10K type strain sequencing project: providing services to taxonomists for standard genome sequencing and annotation.</title>
        <authorList>
            <consortium name="The Broad Institute Genomics Platform"/>
            <consortium name="The Broad Institute Genome Sequencing Center for Infectious Disease"/>
            <person name="Wu L."/>
            <person name="Ma J."/>
        </authorList>
    </citation>
    <scope>NUCLEOTIDE SEQUENCE [LARGE SCALE GENOMIC DNA]</scope>
    <source>
        <strain evidence="11">CGMCC 4.7106</strain>
    </source>
</reference>
<dbReference type="InterPro" id="IPR011006">
    <property type="entry name" value="CheY-like_superfamily"/>
</dbReference>
<comment type="caution">
    <text evidence="10">The sequence shown here is derived from an EMBL/GenBank/DDBJ whole genome shotgun (WGS) entry which is preliminary data.</text>
</comment>
<evidence type="ECO:0000256" key="6">
    <source>
        <dbReference type="PROSITE-ProRule" id="PRU00169"/>
    </source>
</evidence>
<dbReference type="InterPro" id="IPR001789">
    <property type="entry name" value="Sig_transdc_resp-reg_receiver"/>
</dbReference>
<sequence>MKGEKEVYRDGDGRRRDVRRLMLTLACAAILMCGCLVLNGVTWERLQESSHQQSLVMERMAQTSVVLTVLQDIELGDRGYLISGNPNDLEVFDEARNKFTEEWVRLIEVEKQDEGGITHIEELRKASEELIQLAIKSVFVRQQEGYDEARTMFSEGAHRVAMAHVKQLVVDHMDSLSAKARSRRETTEKDFQAGLATSMAMGLLALGMGGISLFLLRRVLREMKRSERYAISMLRAEESKRQKDVFLAMMSHEIRTPLNAIIGFGQLAQQEELGDAAKRYVKSILEGGNALVVLINDILDLSKLEAGRMKLSPEPTDIRDLLGFMERLFQETCMAKGIRLIVSYDENLPKSLLLDAARLRQVLMNLIGNAVKFTEEGSVQVSITSERSTSDSNKWNIDIKVQDTGKGMAKEEVDHIFEAFFQTSGTSKANTQGTGLGLSIVKRFVELMGGQIRVKTGLDEGSTFHISLPDCAMSSRVARESLELVNEVDFDELERAVILAVDDHETNLELIREIFRGSSHVVITAKNGQEALEKIEAEKPNVVLMDLRMPVMDGPTAAARIKEMENLGNLPIIAITAGSLPGESERMAASSAFDTSLRKPFSRNELFETLSMFLEVRSEKLDSMPHPVSKVSSSLMKKLQVLLENEWVEIRGRMIVSEVVEFAQQLSVLADSEDAQSLAEYAGKLNEAAASYSFTRMETELAGFPSLVEELSVLEEDE</sequence>
<name>A0ABW5D7W6_9BACT</name>
<dbReference type="Pfam" id="PF05227">
    <property type="entry name" value="CHASE3"/>
    <property type="match status" value="1"/>
</dbReference>
<organism evidence="10 11">
    <name type="scientific">Luteolibacter algae</name>
    <dbReference type="NCBI Taxonomy" id="454151"/>
    <lineage>
        <taxon>Bacteria</taxon>
        <taxon>Pseudomonadati</taxon>
        <taxon>Verrucomicrobiota</taxon>
        <taxon>Verrucomicrobiia</taxon>
        <taxon>Verrucomicrobiales</taxon>
        <taxon>Verrucomicrobiaceae</taxon>
        <taxon>Luteolibacter</taxon>
    </lineage>
</organism>
<keyword evidence="5" id="KW-0418">Kinase</keyword>
<dbReference type="SUPFAM" id="SSF52172">
    <property type="entry name" value="CheY-like"/>
    <property type="match status" value="1"/>
</dbReference>
<feature type="modified residue" description="4-aspartylphosphate" evidence="6">
    <location>
        <position position="546"/>
    </location>
</feature>
<dbReference type="EC" id="2.7.13.3" evidence="2"/>
<dbReference type="CDD" id="cd00082">
    <property type="entry name" value="HisKA"/>
    <property type="match status" value="1"/>
</dbReference>
<dbReference type="CDD" id="cd16922">
    <property type="entry name" value="HATPase_EvgS-ArcB-TorS-like"/>
    <property type="match status" value="1"/>
</dbReference>
<keyword evidence="7" id="KW-0812">Transmembrane</keyword>
<dbReference type="PROSITE" id="PS50110">
    <property type="entry name" value="RESPONSE_REGULATORY"/>
    <property type="match status" value="1"/>
</dbReference>
<dbReference type="SMART" id="SM00448">
    <property type="entry name" value="REC"/>
    <property type="match status" value="1"/>
</dbReference>
<dbReference type="InterPro" id="IPR036097">
    <property type="entry name" value="HisK_dim/P_sf"/>
</dbReference>
<evidence type="ECO:0000256" key="7">
    <source>
        <dbReference type="SAM" id="Phobius"/>
    </source>
</evidence>
<evidence type="ECO:0000313" key="10">
    <source>
        <dbReference type="EMBL" id="MFD2257137.1"/>
    </source>
</evidence>
<keyword evidence="3 6" id="KW-0597">Phosphoprotein</keyword>
<dbReference type="Gene3D" id="1.10.287.130">
    <property type="match status" value="1"/>
</dbReference>
<comment type="catalytic activity">
    <reaction evidence="1">
        <text>ATP + protein L-histidine = ADP + protein N-phospho-L-histidine.</text>
        <dbReference type="EC" id="2.7.13.3"/>
    </reaction>
</comment>
<keyword evidence="4" id="KW-0808">Transferase</keyword>
<dbReference type="EMBL" id="JBHUIT010000017">
    <property type="protein sequence ID" value="MFD2257137.1"/>
    <property type="molecule type" value="Genomic_DNA"/>
</dbReference>
<dbReference type="Pfam" id="PF02518">
    <property type="entry name" value="HATPase_c"/>
    <property type="match status" value="1"/>
</dbReference>
<dbReference type="Gene3D" id="3.30.565.10">
    <property type="entry name" value="Histidine kinase-like ATPase, C-terminal domain"/>
    <property type="match status" value="1"/>
</dbReference>
<keyword evidence="7" id="KW-0472">Membrane</keyword>
<keyword evidence="10" id="KW-0067">ATP-binding</keyword>
<dbReference type="InterPro" id="IPR005467">
    <property type="entry name" value="His_kinase_dom"/>
</dbReference>
<evidence type="ECO:0000256" key="4">
    <source>
        <dbReference type="ARBA" id="ARBA00022679"/>
    </source>
</evidence>
<evidence type="ECO:0000313" key="11">
    <source>
        <dbReference type="Proteomes" id="UP001597375"/>
    </source>
</evidence>
<keyword evidence="11" id="KW-1185">Reference proteome</keyword>
<dbReference type="InterPro" id="IPR003594">
    <property type="entry name" value="HATPase_dom"/>
</dbReference>
<gene>
    <name evidence="10" type="ORF">ACFSSA_10645</name>
</gene>
<feature type="domain" description="Response regulatory" evidence="9">
    <location>
        <begin position="497"/>
        <end position="614"/>
    </location>
</feature>
<dbReference type="RefSeq" id="WP_386820423.1">
    <property type="nucleotide sequence ID" value="NZ_JBHUIT010000017.1"/>
</dbReference>
<dbReference type="Pfam" id="PF00072">
    <property type="entry name" value="Response_reg"/>
    <property type="match status" value="1"/>
</dbReference>
<dbReference type="Proteomes" id="UP001597375">
    <property type="component" value="Unassembled WGS sequence"/>
</dbReference>
<evidence type="ECO:0000259" key="8">
    <source>
        <dbReference type="PROSITE" id="PS50109"/>
    </source>
</evidence>
<dbReference type="SUPFAM" id="SSF47384">
    <property type="entry name" value="Homodimeric domain of signal transducing histidine kinase"/>
    <property type="match status" value="1"/>
</dbReference>
<evidence type="ECO:0000256" key="5">
    <source>
        <dbReference type="ARBA" id="ARBA00022777"/>
    </source>
</evidence>
<evidence type="ECO:0000256" key="3">
    <source>
        <dbReference type="ARBA" id="ARBA00022553"/>
    </source>
</evidence>
<evidence type="ECO:0000256" key="2">
    <source>
        <dbReference type="ARBA" id="ARBA00012438"/>
    </source>
</evidence>
<dbReference type="GO" id="GO:0005524">
    <property type="term" value="F:ATP binding"/>
    <property type="evidence" value="ECO:0007669"/>
    <property type="project" value="UniProtKB-KW"/>
</dbReference>
<dbReference type="SMART" id="SM00388">
    <property type="entry name" value="HisKA"/>
    <property type="match status" value="1"/>
</dbReference>
<feature type="transmembrane region" description="Helical" evidence="7">
    <location>
        <begin position="21"/>
        <end position="43"/>
    </location>
</feature>
<dbReference type="PROSITE" id="PS51257">
    <property type="entry name" value="PROKAR_LIPOPROTEIN"/>
    <property type="match status" value="1"/>
</dbReference>
<dbReference type="SMART" id="SM00387">
    <property type="entry name" value="HATPase_c"/>
    <property type="match status" value="1"/>
</dbReference>
<dbReference type="InterPro" id="IPR003661">
    <property type="entry name" value="HisK_dim/P_dom"/>
</dbReference>
<dbReference type="Gene3D" id="3.40.50.2300">
    <property type="match status" value="1"/>
</dbReference>
<dbReference type="InterPro" id="IPR036890">
    <property type="entry name" value="HATPase_C_sf"/>
</dbReference>
<evidence type="ECO:0000256" key="1">
    <source>
        <dbReference type="ARBA" id="ARBA00000085"/>
    </source>
</evidence>
<dbReference type="Pfam" id="PF00512">
    <property type="entry name" value="HisKA"/>
    <property type="match status" value="1"/>
</dbReference>
<keyword evidence="7" id="KW-1133">Transmembrane helix</keyword>
<dbReference type="CDD" id="cd17546">
    <property type="entry name" value="REC_hyHK_CKI1_RcsC-like"/>
    <property type="match status" value="1"/>
</dbReference>
<feature type="domain" description="Histidine kinase" evidence="8">
    <location>
        <begin position="249"/>
        <end position="472"/>
    </location>
</feature>
<dbReference type="PRINTS" id="PR00344">
    <property type="entry name" value="BCTRLSENSOR"/>
</dbReference>
<protein>
    <recommendedName>
        <fullName evidence="2">histidine kinase</fullName>
        <ecNumber evidence="2">2.7.13.3</ecNumber>
    </recommendedName>
</protein>
<accession>A0ABW5D7W6</accession>
<dbReference type="InterPro" id="IPR007891">
    <property type="entry name" value="CHASE3"/>
</dbReference>
<dbReference type="PANTHER" id="PTHR43047">
    <property type="entry name" value="TWO-COMPONENT HISTIDINE PROTEIN KINASE"/>
    <property type="match status" value="1"/>
</dbReference>
<evidence type="ECO:0000259" key="9">
    <source>
        <dbReference type="PROSITE" id="PS50110"/>
    </source>
</evidence>
<proteinExistence type="predicted"/>
<dbReference type="SUPFAM" id="SSF55874">
    <property type="entry name" value="ATPase domain of HSP90 chaperone/DNA topoisomerase II/histidine kinase"/>
    <property type="match status" value="1"/>
</dbReference>
<dbReference type="PROSITE" id="PS50109">
    <property type="entry name" value="HIS_KIN"/>
    <property type="match status" value="1"/>
</dbReference>